<accession>A0A1W2CXY1</accession>
<name>A0A1W2CXY1_9FIRM</name>
<reference evidence="1 2" key="1">
    <citation type="submission" date="2017-04" db="EMBL/GenBank/DDBJ databases">
        <authorList>
            <person name="Afonso C.L."/>
            <person name="Miller P.J."/>
            <person name="Scott M.A."/>
            <person name="Spackman E."/>
            <person name="Goraichik I."/>
            <person name="Dimitrov K.M."/>
            <person name="Suarez D.L."/>
            <person name="Swayne D.E."/>
        </authorList>
    </citation>
    <scope>NUCLEOTIDE SEQUENCE [LARGE SCALE GENOMIC DNA]</scope>
    <source>
        <strain evidence="1 2">DSM 5090</strain>
    </source>
</reference>
<sequence length="212" mass="22669">MVEEDVVAVAVAVEMVEEVVGADLQVVGQEVELPEVGELDVEFNEADQRLVGDGEFNAAVAADDDAFEADRRDVGGVVEVAEADDLHVGVANGAARAGAVIFEEQDRGEFAAGDHAQPLFDAEADDPVEVVLWIERQFRCAVIGFDEDGLESVPEHRVFVGDEEYRPVFGDDALNFVAATEGAFMAVIDNGHRFCAANLGVKNEVSLPRGHG</sequence>
<dbReference type="AlphaFoldDB" id="A0A1W2CXY1"/>
<protein>
    <submittedName>
        <fullName evidence="1">Uncharacterized protein</fullName>
    </submittedName>
</protein>
<proteinExistence type="predicted"/>
<organism evidence="1 2">
    <name type="scientific">Sporomusa malonica</name>
    <dbReference type="NCBI Taxonomy" id="112901"/>
    <lineage>
        <taxon>Bacteria</taxon>
        <taxon>Bacillati</taxon>
        <taxon>Bacillota</taxon>
        <taxon>Negativicutes</taxon>
        <taxon>Selenomonadales</taxon>
        <taxon>Sporomusaceae</taxon>
        <taxon>Sporomusa</taxon>
    </lineage>
</organism>
<gene>
    <name evidence="1" type="ORF">SAMN04488500_11298</name>
</gene>
<keyword evidence="2" id="KW-1185">Reference proteome</keyword>
<evidence type="ECO:0000313" key="1">
    <source>
        <dbReference type="EMBL" id="SMC90081.1"/>
    </source>
</evidence>
<evidence type="ECO:0000313" key="2">
    <source>
        <dbReference type="Proteomes" id="UP000192738"/>
    </source>
</evidence>
<dbReference type="Proteomes" id="UP000192738">
    <property type="component" value="Unassembled WGS sequence"/>
</dbReference>
<dbReference type="EMBL" id="FWXI01000012">
    <property type="protein sequence ID" value="SMC90081.1"/>
    <property type="molecule type" value="Genomic_DNA"/>
</dbReference>